<name>A0A497ELI6_9CREN</name>
<dbReference type="PANTHER" id="PTHR42703:SF1">
    <property type="entry name" value="NA(+)_H(+) ANTIPORTER SUBUNIT D1"/>
    <property type="match status" value="1"/>
</dbReference>
<feature type="transmembrane region" description="Helical" evidence="7">
    <location>
        <begin position="344"/>
        <end position="362"/>
    </location>
</feature>
<evidence type="ECO:0000256" key="5">
    <source>
        <dbReference type="ARBA" id="ARBA00022989"/>
    </source>
</evidence>
<organism evidence="9 10">
    <name type="scientific">Thermoproteota archaeon</name>
    <dbReference type="NCBI Taxonomy" id="2056631"/>
    <lineage>
        <taxon>Archaea</taxon>
        <taxon>Thermoproteota</taxon>
    </lineage>
</organism>
<dbReference type="Pfam" id="PF00361">
    <property type="entry name" value="Proton_antipo_M"/>
    <property type="match status" value="1"/>
</dbReference>
<gene>
    <name evidence="9" type="ORF">DRJ31_08300</name>
</gene>
<dbReference type="PANTHER" id="PTHR42703">
    <property type="entry name" value="NADH DEHYDROGENASE"/>
    <property type="match status" value="1"/>
</dbReference>
<comment type="subcellular location">
    <subcellularLocation>
        <location evidence="1">Cell membrane</location>
        <topology evidence="1">Multi-pass membrane protein</topology>
    </subcellularLocation>
</comment>
<keyword evidence="3" id="KW-1003">Cell membrane</keyword>
<feature type="transmembrane region" description="Helical" evidence="7">
    <location>
        <begin position="122"/>
        <end position="140"/>
    </location>
</feature>
<feature type="transmembrane region" description="Helical" evidence="7">
    <location>
        <begin position="12"/>
        <end position="31"/>
    </location>
</feature>
<dbReference type="EMBL" id="QMQV01000105">
    <property type="protein sequence ID" value="RLE47810.1"/>
    <property type="molecule type" value="Genomic_DNA"/>
</dbReference>
<feature type="transmembrane region" description="Helical" evidence="7">
    <location>
        <begin position="285"/>
        <end position="306"/>
    </location>
</feature>
<feature type="transmembrane region" description="Helical" evidence="7">
    <location>
        <begin position="382"/>
        <end position="402"/>
    </location>
</feature>
<keyword evidence="5 7" id="KW-1133">Transmembrane helix</keyword>
<evidence type="ECO:0000256" key="1">
    <source>
        <dbReference type="ARBA" id="ARBA00004651"/>
    </source>
</evidence>
<keyword evidence="4 7" id="KW-0812">Transmembrane</keyword>
<dbReference type="GO" id="GO:0016829">
    <property type="term" value="F:lyase activity"/>
    <property type="evidence" value="ECO:0007669"/>
    <property type="project" value="UniProtKB-KW"/>
</dbReference>
<dbReference type="InterPro" id="IPR003918">
    <property type="entry name" value="NADH_UbQ_OxRdtase"/>
</dbReference>
<dbReference type="AlphaFoldDB" id="A0A497ELI6"/>
<reference evidence="9 10" key="1">
    <citation type="submission" date="2018-06" db="EMBL/GenBank/DDBJ databases">
        <title>Extensive metabolic versatility and redundancy in microbially diverse, dynamic hydrothermal sediments.</title>
        <authorList>
            <person name="Dombrowski N."/>
            <person name="Teske A."/>
            <person name="Baker B.J."/>
        </authorList>
    </citation>
    <scope>NUCLEOTIDE SEQUENCE [LARGE SCALE GENOMIC DNA]</scope>
    <source>
        <strain evidence="9">B66_G16</strain>
    </source>
</reference>
<comment type="caution">
    <text evidence="9">The sequence shown here is derived from an EMBL/GenBank/DDBJ whole genome shotgun (WGS) entry which is preliminary data.</text>
</comment>
<dbReference type="InterPro" id="IPR001750">
    <property type="entry name" value="ND/Mrp_TM"/>
</dbReference>
<evidence type="ECO:0000313" key="9">
    <source>
        <dbReference type="EMBL" id="RLE47810.1"/>
    </source>
</evidence>
<dbReference type="GO" id="GO:0005886">
    <property type="term" value="C:plasma membrane"/>
    <property type="evidence" value="ECO:0007669"/>
    <property type="project" value="UniProtKB-SubCell"/>
</dbReference>
<evidence type="ECO:0000256" key="3">
    <source>
        <dbReference type="ARBA" id="ARBA00022475"/>
    </source>
</evidence>
<dbReference type="Proteomes" id="UP000278475">
    <property type="component" value="Unassembled WGS sequence"/>
</dbReference>
<evidence type="ECO:0000256" key="6">
    <source>
        <dbReference type="ARBA" id="ARBA00023136"/>
    </source>
</evidence>
<protein>
    <submittedName>
        <fullName evidence="9">Formate hydrogenlyase</fullName>
    </submittedName>
</protein>
<comment type="similarity">
    <text evidence="2">Belongs to the complex I subunit 4 family.</text>
</comment>
<dbReference type="NCBIfam" id="TIGR01972">
    <property type="entry name" value="NDH_I_M"/>
    <property type="match status" value="1"/>
</dbReference>
<feature type="transmembrane region" description="Helical" evidence="7">
    <location>
        <begin position="146"/>
        <end position="165"/>
    </location>
</feature>
<accession>A0A497ELI6</accession>
<evidence type="ECO:0000259" key="8">
    <source>
        <dbReference type="Pfam" id="PF00361"/>
    </source>
</evidence>
<dbReference type="GO" id="GO:0042773">
    <property type="term" value="P:ATP synthesis coupled electron transport"/>
    <property type="evidence" value="ECO:0007669"/>
    <property type="project" value="InterPro"/>
</dbReference>
<feature type="transmembrane region" description="Helical" evidence="7">
    <location>
        <begin position="177"/>
        <end position="198"/>
    </location>
</feature>
<feature type="transmembrane region" description="Helical" evidence="7">
    <location>
        <begin position="218"/>
        <end position="240"/>
    </location>
</feature>
<dbReference type="InterPro" id="IPR010227">
    <property type="entry name" value="NADH_Q_OxRdtase_chainM/4"/>
</dbReference>
<feature type="transmembrane region" description="Helical" evidence="7">
    <location>
        <begin position="38"/>
        <end position="61"/>
    </location>
</feature>
<feature type="domain" description="NADH:quinone oxidoreductase/Mrp antiporter transmembrane" evidence="8">
    <location>
        <begin position="139"/>
        <end position="429"/>
    </location>
</feature>
<dbReference type="GO" id="GO:0008137">
    <property type="term" value="F:NADH dehydrogenase (ubiquinone) activity"/>
    <property type="evidence" value="ECO:0007669"/>
    <property type="project" value="InterPro"/>
</dbReference>
<feature type="transmembrane region" description="Helical" evidence="7">
    <location>
        <begin position="252"/>
        <end position="273"/>
    </location>
</feature>
<feature type="transmembrane region" description="Helical" evidence="7">
    <location>
        <begin position="90"/>
        <end position="110"/>
    </location>
</feature>
<sequence length="502" mass="54607">MEVLSKLAELPLLTLAVVLPIIFSPLAYALGEKLKANVGWIATAILFISTLFVFDVAHTFVSTGSPWLESYTWVAAGRIIFDFGFLADGISLAPALIIIALCTATAIYSIGYTSHKHAHGLYFFNYMLYAAGMLGAVLATNVIEFYFFWELMLIPSYFLIAEWGYGERRRVAFKYFIFTHFGAVSLLLGLLGIFVYTGTFSLLEAPALARQLPFLTQLMLTVLMMVGFATKMALVPLHGWLPEAHAEAPTPISVLLSGVMIEVGAYAIVRMILPMFNITWTTYEVMMITVLVAVFSMYYGGLMALAQNDIKRLLAYSSISQMGYIFFGISMATSFGLAGALFHVINHGILKGMLFMVAGIIIHQTGIRDMRKLGGLAQRMPITATAALVGALGIAGAPPTNGFMSEWLIFEGGFSATHFPNYFAFSVVAVVGSAISAAYMLWFIKRVFYGPLPEELKDVKEPPLTMLAPLVILMVAAVVLGVYPAPALNVINLGVSTLFGGG</sequence>
<feature type="transmembrane region" description="Helical" evidence="7">
    <location>
        <begin position="313"/>
        <end position="338"/>
    </location>
</feature>
<dbReference type="InterPro" id="IPR050586">
    <property type="entry name" value="CPA3_Na-H_Antiporter_D"/>
</dbReference>
<keyword evidence="6 7" id="KW-0472">Membrane</keyword>
<evidence type="ECO:0000313" key="10">
    <source>
        <dbReference type="Proteomes" id="UP000278475"/>
    </source>
</evidence>
<proteinExistence type="inferred from homology"/>
<evidence type="ECO:0000256" key="4">
    <source>
        <dbReference type="ARBA" id="ARBA00022692"/>
    </source>
</evidence>
<dbReference type="PRINTS" id="PR01437">
    <property type="entry name" value="NUOXDRDTASE4"/>
</dbReference>
<feature type="transmembrane region" description="Helical" evidence="7">
    <location>
        <begin position="464"/>
        <end position="483"/>
    </location>
</feature>
<feature type="transmembrane region" description="Helical" evidence="7">
    <location>
        <begin position="422"/>
        <end position="444"/>
    </location>
</feature>
<evidence type="ECO:0000256" key="7">
    <source>
        <dbReference type="SAM" id="Phobius"/>
    </source>
</evidence>
<evidence type="ECO:0000256" key="2">
    <source>
        <dbReference type="ARBA" id="ARBA00009025"/>
    </source>
</evidence>